<dbReference type="EMBL" id="JACATE010000001">
    <property type="protein sequence ID" value="NWJ27960.1"/>
    <property type="molecule type" value="Genomic_DNA"/>
</dbReference>
<evidence type="ECO:0000313" key="9">
    <source>
        <dbReference type="EMBL" id="NWK14041.1"/>
    </source>
</evidence>
<evidence type="ECO:0000313" key="14">
    <source>
        <dbReference type="Proteomes" id="UP000563820"/>
    </source>
</evidence>
<evidence type="ECO:0000313" key="15">
    <source>
        <dbReference type="Proteomes" id="UP000568446"/>
    </source>
</evidence>
<evidence type="ECO:0000313" key="10">
    <source>
        <dbReference type="Proteomes" id="UP000535457"/>
    </source>
</evidence>
<evidence type="ECO:0000313" key="5">
    <source>
        <dbReference type="EMBL" id="NWJ56344.1"/>
    </source>
</evidence>
<sequence length="159" mass="18678">MATKKKRTHKKKSIKKTIARSKKQTKSSIKKLEFEKAWKEYNTALTGWKESLAQWQKATNETLMSYHDACQKALETDAELLKKVTSSWESTWEEIGPEYIKQQSNMFESIFKETNIESIKKFNKQWEKFLKTSGDDSIMAYQEAIKKFNQAWQSGHVIL</sequence>
<evidence type="ECO:0000313" key="12">
    <source>
        <dbReference type="Proteomes" id="UP000549797"/>
    </source>
</evidence>
<name>A0A7K4MH75_9ARCH</name>
<evidence type="ECO:0000313" key="7">
    <source>
        <dbReference type="EMBL" id="NWK07014.1"/>
    </source>
</evidence>
<dbReference type="Proteomes" id="UP000575480">
    <property type="component" value="Unassembled WGS sequence"/>
</dbReference>
<dbReference type="Proteomes" id="UP000568446">
    <property type="component" value="Unassembled WGS sequence"/>
</dbReference>
<dbReference type="EMBL" id="JACATF010000002">
    <property type="protein sequence ID" value="NWK07014.1"/>
    <property type="molecule type" value="Genomic_DNA"/>
</dbReference>
<proteinExistence type="predicted"/>
<protein>
    <submittedName>
        <fullName evidence="3">Uncharacterized protein</fullName>
    </submittedName>
</protein>
<reference evidence="10 11" key="1">
    <citation type="journal article" date="2019" name="Environ. Microbiol.">
        <title>Genomics insights into ecotype formation of ammonia-oxidizing archaea in the deep ocean.</title>
        <authorList>
            <person name="Wang Y."/>
            <person name="Huang J.M."/>
            <person name="Cui G.J."/>
            <person name="Nunoura T."/>
            <person name="Takaki Y."/>
            <person name="Li W.L."/>
            <person name="Li J."/>
            <person name="Gao Z.M."/>
            <person name="Takai K."/>
            <person name="Zhang A.Q."/>
            <person name="Stepanauskas R."/>
        </authorList>
    </citation>
    <scope>NUCLEOTIDE SEQUENCE [LARGE SCALE GENOMIC DNA]</scope>
    <source>
        <strain evidence="4 15">C4</strain>
        <strain evidence="8 12">D1a</strain>
        <strain evidence="2 17">L14</strain>
        <strain evidence="5 16">L15a</strain>
        <strain evidence="9 10">L19a</strain>
        <strain evidence="7 13">T1C4</strain>
        <strain evidence="3 14">T1L11</strain>
        <strain evidence="6 11">T1L9</strain>
    </source>
</reference>
<dbReference type="EMBL" id="JACATJ010000005">
    <property type="protein sequence ID" value="NWK08947.1"/>
    <property type="molecule type" value="Genomic_DNA"/>
</dbReference>
<dbReference type="Proteomes" id="UP000587702">
    <property type="component" value="Unassembled WGS sequence"/>
</dbReference>
<evidence type="ECO:0000313" key="6">
    <source>
        <dbReference type="EMBL" id="NWK01674.1"/>
    </source>
</evidence>
<reference evidence="3" key="2">
    <citation type="submission" date="2020-06" db="EMBL/GenBank/DDBJ databases">
        <authorList>
            <person name="Wang Y."/>
        </authorList>
    </citation>
    <scope>NUCLEOTIDE SEQUENCE</scope>
    <source>
        <strain evidence="4">C4</strain>
        <strain evidence="8">D1a</strain>
        <strain evidence="2">L14</strain>
        <strain evidence="5">L15a</strain>
        <strain evidence="9">L19a</strain>
        <strain evidence="7">T1C4</strain>
        <strain evidence="3">T1L11</strain>
        <strain evidence="6">T1L9</strain>
    </source>
</reference>
<dbReference type="EMBL" id="JACATD010000013">
    <property type="protein sequence ID" value="NWK01674.1"/>
    <property type="molecule type" value="Genomic_DNA"/>
</dbReference>
<evidence type="ECO:0000313" key="8">
    <source>
        <dbReference type="EMBL" id="NWK08947.1"/>
    </source>
</evidence>
<evidence type="ECO:0000313" key="4">
    <source>
        <dbReference type="EMBL" id="NWJ29413.1"/>
    </source>
</evidence>
<dbReference type="EMBL" id="JACATH010000001">
    <property type="protein sequence ID" value="NWJ56344.1"/>
    <property type="molecule type" value="Genomic_DNA"/>
</dbReference>
<dbReference type="Proteomes" id="UP000547822">
    <property type="component" value="Unassembled WGS sequence"/>
</dbReference>
<gene>
    <name evidence="6" type="ORF">HX840_07245</name>
    <name evidence="7" type="ORF">HX847_01080</name>
    <name evidence="3" type="ORF">HX848_00930</name>
    <name evidence="4" type="ORF">HX850_00605</name>
    <name evidence="8" type="ORF">HX852_04080</name>
    <name evidence="9" type="ORF">HX853_05340</name>
    <name evidence="5" type="ORF">HX858_01020</name>
    <name evidence="2" type="ORF">HX860_03125</name>
</gene>
<evidence type="ECO:0000313" key="11">
    <source>
        <dbReference type="Proteomes" id="UP000547822"/>
    </source>
</evidence>
<feature type="region of interest" description="Disordered" evidence="1">
    <location>
        <begin position="1"/>
        <end position="26"/>
    </location>
</feature>
<dbReference type="EMBL" id="JACATI010000002">
    <property type="protein sequence ID" value="NWJ20049.1"/>
    <property type="molecule type" value="Genomic_DNA"/>
</dbReference>
<accession>A0A7K4MH75</accession>
<dbReference type="AlphaFoldDB" id="A0A7K4MH75"/>
<dbReference type="Proteomes" id="UP000563820">
    <property type="component" value="Unassembled WGS sequence"/>
</dbReference>
<comment type="caution">
    <text evidence="3">The sequence shown here is derived from an EMBL/GenBank/DDBJ whole genome shotgun (WGS) entry which is preliminary data.</text>
</comment>
<dbReference type="Proteomes" id="UP000549797">
    <property type="component" value="Unassembled WGS sequence"/>
</dbReference>
<evidence type="ECO:0000313" key="3">
    <source>
        <dbReference type="EMBL" id="NWJ27960.1"/>
    </source>
</evidence>
<dbReference type="Proteomes" id="UP000559282">
    <property type="component" value="Unassembled WGS sequence"/>
</dbReference>
<organism evidence="3 14">
    <name type="scientific">Marine Group I thaumarchaeote</name>
    <dbReference type="NCBI Taxonomy" id="2511932"/>
    <lineage>
        <taxon>Archaea</taxon>
        <taxon>Nitrososphaerota</taxon>
        <taxon>Marine Group I</taxon>
    </lineage>
</organism>
<dbReference type="Proteomes" id="UP000535457">
    <property type="component" value="Unassembled WGS sequence"/>
</dbReference>
<evidence type="ECO:0000313" key="2">
    <source>
        <dbReference type="EMBL" id="NWJ20049.1"/>
    </source>
</evidence>
<evidence type="ECO:0000313" key="16">
    <source>
        <dbReference type="Proteomes" id="UP000575480"/>
    </source>
</evidence>
<evidence type="ECO:0000313" key="13">
    <source>
        <dbReference type="Proteomes" id="UP000559282"/>
    </source>
</evidence>
<evidence type="ECO:0000313" key="17">
    <source>
        <dbReference type="Proteomes" id="UP000587702"/>
    </source>
</evidence>
<evidence type="ECO:0000256" key="1">
    <source>
        <dbReference type="SAM" id="MobiDB-lite"/>
    </source>
</evidence>
<dbReference type="EMBL" id="JACATK010000002">
    <property type="protein sequence ID" value="NWJ29413.1"/>
    <property type="molecule type" value="Genomic_DNA"/>
</dbReference>
<dbReference type="EMBL" id="JACATG010000007">
    <property type="protein sequence ID" value="NWK14041.1"/>
    <property type="molecule type" value="Genomic_DNA"/>
</dbReference>